<dbReference type="EMBL" id="VLKE01000001">
    <property type="protein sequence ID" value="TWH69728.1"/>
    <property type="molecule type" value="Genomic_DNA"/>
</dbReference>
<organism evidence="2 3">
    <name type="scientific">Micromonospora olivasterospora</name>
    <dbReference type="NCBI Taxonomy" id="1880"/>
    <lineage>
        <taxon>Bacteria</taxon>
        <taxon>Bacillati</taxon>
        <taxon>Actinomycetota</taxon>
        <taxon>Actinomycetes</taxon>
        <taxon>Micromonosporales</taxon>
        <taxon>Micromonosporaceae</taxon>
        <taxon>Micromonospora</taxon>
    </lineage>
</organism>
<evidence type="ECO:0000313" key="2">
    <source>
        <dbReference type="EMBL" id="TWH69728.1"/>
    </source>
</evidence>
<gene>
    <name evidence="2" type="ORF">JD77_04742</name>
</gene>
<name>A0A562IFX4_MICOL</name>
<feature type="transmembrane region" description="Helical" evidence="1">
    <location>
        <begin position="38"/>
        <end position="54"/>
    </location>
</feature>
<keyword evidence="1" id="KW-1133">Transmembrane helix</keyword>
<dbReference type="RefSeq" id="WP_145776207.1">
    <property type="nucleotide sequence ID" value="NZ_BAAATQ010000180.1"/>
</dbReference>
<keyword evidence="3" id="KW-1185">Reference proteome</keyword>
<evidence type="ECO:0000256" key="1">
    <source>
        <dbReference type="SAM" id="Phobius"/>
    </source>
</evidence>
<reference evidence="2 3" key="1">
    <citation type="submission" date="2019-07" db="EMBL/GenBank/DDBJ databases">
        <title>R&amp;d 2014.</title>
        <authorList>
            <person name="Klenk H.-P."/>
        </authorList>
    </citation>
    <scope>NUCLEOTIDE SEQUENCE [LARGE SCALE GENOMIC DNA]</scope>
    <source>
        <strain evidence="2 3">DSM 43868</strain>
    </source>
</reference>
<comment type="caution">
    <text evidence="2">The sequence shown here is derived from an EMBL/GenBank/DDBJ whole genome shotgun (WGS) entry which is preliminary data.</text>
</comment>
<keyword evidence="1" id="KW-0812">Transmembrane</keyword>
<protein>
    <submittedName>
        <fullName evidence="2">Uncharacterized protein</fullName>
    </submittedName>
</protein>
<dbReference type="AlphaFoldDB" id="A0A562IFX4"/>
<proteinExistence type="predicted"/>
<dbReference type="Proteomes" id="UP000319825">
    <property type="component" value="Unassembled WGS sequence"/>
</dbReference>
<dbReference type="OrthoDB" id="3401883at2"/>
<accession>A0A562IFX4</accession>
<sequence length="134" mass="13772">MKPFATRYGKAIASAVFFVLTVLYAKLSGDNHLDPEEWVAVAIAAVSAVGVYLVPLAPEYPWAKSAVAALLAALQVLATVILGGLDTNEWILIVLAVLQGLGVAAAPAVSDNGVAGDALVGTWRLPRPPSPGPS</sequence>
<keyword evidence="1" id="KW-0472">Membrane</keyword>
<feature type="transmembrane region" description="Helical" evidence="1">
    <location>
        <begin position="90"/>
        <end position="109"/>
    </location>
</feature>
<feature type="transmembrane region" description="Helical" evidence="1">
    <location>
        <begin position="66"/>
        <end position="84"/>
    </location>
</feature>
<evidence type="ECO:0000313" key="3">
    <source>
        <dbReference type="Proteomes" id="UP000319825"/>
    </source>
</evidence>